<dbReference type="GO" id="GO:0008757">
    <property type="term" value="F:S-adenosylmethionine-dependent methyltransferase activity"/>
    <property type="evidence" value="ECO:0007669"/>
    <property type="project" value="InterPro"/>
</dbReference>
<evidence type="ECO:0000256" key="1">
    <source>
        <dbReference type="ARBA" id="ARBA00005179"/>
    </source>
</evidence>
<reference evidence="6" key="1">
    <citation type="journal article" date="2020" name="Stud. Mycol.">
        <title>101 Dothideomycetes genomes: a test case for predicting lifestyles and emergence of pathogens.</title>
        <authorList>
            <person name="Haridas S."/>
            <person name="Albert R."/>
            <person name="Binder M."/>
            <person name="Bloem J."/>
            <person name="Labutti K."/>
            <person name="Salamov A."/>
            <person name="Andreopoulos B."/>
            <person name="Baker S."/>
            <person name="Barry K."/>
            <person name="Bills G."/>
            <person name="Bluhm B."/>
            <person name="Cannon C."/>
            <person name="Castanera R."/>
            <person name="Culley D."/>
            <person name="Daum C."/>
            <person name="Ezra D."/>
            <person name="Gonzalez J."/>
            <person name="Henrissat B."/>
            <person name="Kuo A."/>
            <person name="Liang C."/>
            <person name="Lipzen A."/>
            <person name="Lutzoni F."/>
            <person name="Magnuson J."/>
            <person name="Mondo S."/>
            <person name="Nolan M."/>
            <person name="Ohm R."/>
            <person name="Pangilinan J."/>
            <person name="Park H.-J."/>
            <person name="Ramirez L."/>
            <person name="Alfaro M."/>
            <person name="Sun H."/>
            <person name="Tritt A."/>
            <person name="Yoshinaga Y."/>
            <person name="Zwiers L.-H."/>
            <person name="Turgeon B."/>
            <person name="Goodwin S."/>
            <person name="Spatafora J."/>
            <person name="Crous P."/>
            <person name="Grigoriev I."/>
        </authorList>
    </citation>
    <scope>NUCLEOTIDE SEQUENCE</scope>
    <source>
        <strain evidence="6">CBS 133067</strain>
    </source>
</reference>
<organism evidence="6 7">
    <name type="scientific">Rhizodiscina lignyota</name>
    <dbReference type="NCBI Taxonomy" id="1504668"/>
    <lineage>
        <taxon>Eukaryota</taxon>
        <taxon>Fungi</taxon>
        <taxon>Dikarya</taxon>
        <taxon>Ascomycota</taxon>
        <taxon>Pezizomycotina</taxon>
        <taxon>Dothideomycetes</taxon>
        <taxon>Pleosporomycetidae</taxon>
        <taxon>Aulographales</taxon>
        <taxon>Rhizodiscinaceae</taxon>
        <taxon>Rhizodiscina</taxon>
    </lineage>
</organism>
<sequence>MDGDATDVGARATSVPWYNPELTSIPGNAREILEKYSKIPPEQVGDHVKALREKAWQVYPYPCIGQFRFLDMSIEEMDSYPEMLKRLKSGDKLLDLGCCFGQEIRKLVFDGVLSENLFGADLHQDFFQLGYDLFCDRDTLKARFIQADIFDKDNALQDLRGSLDIVYTGSFFHVFGYEGQLKAGREVAKLLKGKGSMVVGRQIGSVNPGEREHRTNPDGKMMRHNLESWRQLWERIGEELGIKFSVTGKILPIDEEFKHFHKPDTRRLWFEVKRE</sequence>
<comment type="pathway">
    <text evidence="1">Secondary metabolite biosynthesis.</text>
</comment>
<dbReference type="PANTHER" id="PTHR35897:SF1">
    <property type="entry name" value="METHYLTRANSFERASE AUSD"/>
    <property type="match status" value="1"/>
</dbReference>
<dbReference type="Pfam" id="PF08241">
    <property type="entry name" value="Methyltransf_11"/>
    <property type="match status" value="1"/>
</dbReference>
<dbReference type="InterPro" id="IPR013216">
    <property type="entry name" value="Methyltransf_11"/>
</dbReference>
<keyword evidence="3" id="KW-0949">S-adenosyl-L-methionine</keyword>
<keyword evidence="2" id="KW-0808">Transferase</keyword>
<dbReference type="SUPFAM" id="SSF53335">
    <property type="entry name" value="S-adenosyl-L-methionine-dependent methyltransferases"/>
    <property type="match status" value="1"/>
</dbReference>
<evidence type="ECO:0000256" key="3">
    <source>
        <dbReference type="ARBA" id="ARBA00022691"/>
    </source>
</evidence>
<dbReference type="EMBL" id="ML978142">
    <property type="protein sequence ID" value="KAF2092808.1"/>
    <property type="molecule type" value="Genomic_DNA"/>
</dbReference>
<evidence type="ECO:0000256" key="4">
    <source>
        <dbReference type="ARBA" id="ARBA00038314"/>
    </source>
</evidence>
<comment type="caution">
    <text evidence="6">The sequence shown here is derived from an EMBL/GenBank/DDBJ whole genome shotgun (WGS) entry which is preliminary data.</text>
</comment>
<proteinExistence type="inferred from homology"/>
<accession>A0A9P4I3H0</accession>
<dbReference type="PANTHER" id="PTHR35897">
    <property type="entry name" value="METHYLTRANSFERASE AUSD"/>
    <property type="match status" value="1"/>
</dbReference>
<feature type="domain" description="Methyltransferase type 11" evidence="5">
    <location>
        <begin position="94"/>
        <end position="198"/>
    </location>
</feature>
<dbReference type="AlphaFoldDB" id="A0A9P4I3H0"/>
<comment type="similarity">
    <text evidence="4">Belongs to the class I-like SAM-binding methyltransferase superfamily.</text>
</comment>
<gene>
    <name evidence="6" type="ORF">NA57DRAFT_49545</name>
</gene>
<evidence type="ECO:0000256" key="2">
    <source>
        <dbReference type="ARBA" id="ARBA00022679"/>
    </source>
</evidence>
<protein>
    <recommendedName>
        <fullName evidence="5">Methyltransferase type 11 domain-containing protein</fullName>
    </recommendedName>
</protein>
<dbReference type="Proteomes" id="UP000799772">
    <property type="component" value="Unassembled WGS sequence"/>
</dbReference>
<dbReference type="InterPro" id="IPR051654">
    <property type="entry name" value="Meroterpenoid_MTases"/>
</dbReference>
<dbReference type="InterPro" id="IPR029063">
    <property type="entry name" value="SAM-dependent_MTases_sf"/>
</dbReference>
<name>A0A9P4I3H0_9PEZI</name>
<evidence type="ECO:0000259" key="5">
    <source>
        <dbReference type="Pfam" id="PF08241"/>
    </source>
</evidence>
<evidence type="ECO:0000313" key="6">
    <source>
        <dbReference type="EMBL" id="KAF2092808.1"/>
    </source>
</evidence>
<keyword evidence="7" id="KW-1185">Reference proteome</keyword>
<dbReference type="OrthoDB" id="2094832at2759"/>
<evidence type="ECO:0000313" key="7">
    <source>
        <dbReference type="Proteomes" id="UP000799772"/>
    </source>
</evidence>
<dbReference type="Gene3D" id="3.40.50.150">
    <property type="entry name" value="Vaccinia Virus protein VP39"/>
    <property type="match status" value="1"/>
</dbReference>